<reference evidence="2" key="1">
    <citation type="submission" date="2022-04" db="EMBL/GenBank/DDBJ databases">
        <title>Carnegiea gigantea Genome sequencing and assembly v2.</title>
        <authorList>
            <person name="Copetti D."/>
            <person name="Sanderson M.J."/>
            <person name="Burquez A."/>
            <person name="Wojciechowski M.F."/>
        </authorList>
    </citation>
    <scope>NUCLEOTIDE SEQUENCE</scope>
    <source>
        <strain evidence="2">SGP5-SGP5p</strain>
        <tissue evidence="2">Aerial part</tissue>
    </source>
</reference>
<organism evidence="2 3">
    <name type="scientific">Carnegiea gigantea</name>
    <dbReference type="NCBI Taxonomy" id="171969"/>
    <lineage>
        <taxon>Eukaryota</taxon>
        <taxon>Viridiplantae</taxon>
        <taxon>Streptophyta</taxon>
        <taxon>Embryophyta</taxon>
        <taxon>Tracheophyta</taxon>
        <taxon>Spermatophyta</taxon>
        <taxon>Magnoliopsida</taxon>
        <taxon>eudicotyledons</taxon>
        <taxon>Gunneridae</taxon>
        <taxon>Pentapetalae</taxon>
        <taxon>Caryophyllales</taxon>
        <taxon>Cactineae</taxon>
        <taxon>Cactaceae</taxon>
        <taxon>Cactoideae</taxon>
        <taxon>Echinocereeae</taxon>
        <taxon>Carnegiea</taxon>
    </lineage>
</organism>
<feature type="compositionally biased region" description="Basic and acidic residues" evidence="1">
    <location>
        <begin position="134"/>
        <end position="147"/>
    </location>
</feature>
<dbReference type="OrthoDB" id="2442898at2759"/>
<feature type="compositionally biased region" description="Gly residues" evidence="1">
    <location>
        <begin position="94"/>
        <end position="105"/>
    </location>
</feature>
<evidence type="ECO:0000256" key="1">
    <source>
        <dbReference type="SAM" id="MobiDB-lite"/>
    </source>
</evidence>
<gene>
    <name evidence="2" type="ORF">Cgig2_019842</name>
</gene>
<comment type="caution">
    <text evidence="2">The sequence shown here is derived from an EMBL/GenBank/DDBJ whole genome shotgun (WGS) entry which is preliminary data.</text>
</comment>
<dbReference type="Proteomes" id="UP001153076">
    <property type="component" value="Unassembled WGS sequence"/>
</dbReference>
<sequence>MSTPTARLRAIEVELEKDRTRMKQSKVNSSWLKATKNKMIKAFGNTNVPFTMVDSVYTNPLLETIREASPEQPQDIQGSDFESEGHLSPSSSHGGSGGGGNGGNRGVNEMGASYSSRPPTDYFTDRGRGVIVEDDGRSRSSPDEQPRESSQTYHRIRKGKEPIQPHGYPTDALYGYTGFKEVPSSFTGRGLFAPSGGYDTCGGVFNNYGYSSTNTNCPPLPYPSHELQFVGSDSSRRHQDNPPIINHWTINYGDHHYHQPTFYNGNSTSS</sequence>
<evidence type="ECO:0000313" key="2">
    <source>
        <dbReference type="EMBL" id="KAJ8431166.1"/>
    </source>
</evidence>
<feature type="region of interest" description="Disordered" evidence="1">
    <location>
        <begin position="68"/>
        <end position="169"/>
    </location>
</feature>
<name>A0A9Q1JUH3_9CARY</name>
<keyword evidence="3" id="KW-1185">Reference proteome</keyword>
<dbReference type="EMBL" id="JAKOGI010000712">
    <property type="protein sequence ID" value="KAJ8431166.1"/>
    <property type="molecule type" value="Genomic_DNA"/>
</dbReference>
<evidence type="ECO:0000313" key="3">
    <source>
        <dbReference type="Proteomes" id="UP001153076"/>
    </source>
</evidence>
<proteinExistence type="predicted"/>
<dbReference type="AlphaFoldDB" id="A0A9Q1JUH3"/>
<protein>
    <submittedName>
        <fullName evidence="2">Uncharacterized protein</fullName>
    </submittedName>
</protein>
<accession>A0A9Q1JUH3</accession>